<organism evidence="1 2">
    <name type="scientific">Allocatelliglobosispora scoriae</name>
    <dbReference type="NCBI Taxonomy" id="643052"/>
    <lineage>
        <taxon>Bacteria</taxon>
        <taxon>Bacillati</taxon>
        <taxon>Actinomycetota</taxon>
        <taxon>Actinomycetes</taxon>
        <taxon>Micromonosporales</taxon>
        <taxon>Micromonosporaceae</taxon>
        <taxon>Allocatelliglobosispora</taxon>
    </lineage>
</organism>
<dbReference type="RefSeq" id="WP_184836487.1">
    <property type="nucleotide sequence ID" value="NZ_JACHMN010000002.1"/>
</dbReference>
<keyword evidence="2" id="KW-1185">Reference proteome</keyword>
<dbReference type="EMBL" id="JACHMN010000002">
    <property type="protein sequence ID" value="MBB5869691.1"/>
    <property type="molecule type" value="Genomic_DNA"/>
</dbReference>
<accession>A0A841BSA0</accession>
<gene>
    <name evidence="1" type="ORF">F4553_003070</name>
</gene>
<comment type="caution">
    <text evidence="1">The sequence shown here is derived from an EMBL/GenBank/DDBJ whole genome shotgun (WGS) entry which is preliminary data.</text>
</comment>
<evidence type="ECO:0000313" key="1">
    <source>
        <dbReference type="EMBL" id="MBB5869691.1"/>
    </source>
</evidence>
<dbReference type="AlphaFoldDB" id="A0A841BSA0"/>
<evidence type="ECO:0000313" key="2">
    <source>
        <dbReference type="Proteomes" id="UP000587527"/>
    </source>
</evidence>
<protein>
    <submittedName>
        <fullName evidence="1">Uncharacterized protein</fullName>
    </submittedName>
</protein>
<reference evidence="1 2" key="1">
    <citation type="submission" date="2020-08" db="EMBL/GenBank/DDBJ databases">
        <title>Sequencing the genomes of 1000 actinobacteria strains.</title>
        <authorList>
            <person name="Klenk H.-P."/>
        </authorList>
    </citation>
    <scope>NUCLEOTIDE SEQUENCE [LARGE SCALE GENOMIC DNA]</scope>
    <source>
        <strain evidence="1 2">DSM 45362</strain>
    </source>
</reference>
<proteinExistence type="predicted"/>
<sequence length="142" mass="15824">MIKLFGRDRIPAELRPKLAPEERVLAWAPVTDGGAAVATNRGLWLAGRRIGWHEISKAVWDGRAMIVTPTEVVEEREHVTVLRDLASQRVVLERPGGVPDAIRQRVTATILSSELQDDGSRLVRRRIPGLDGTVWMLHLPAE</sequence>
<dbReference type="Proteomes" id="UP000587527">
    <property type="component" value="Unassembled WGS sequence"/>
</dbReference>
<name>A0A841BSA0_9ACTN</name>